<feature type="transmembrane region" description="Helical" evidence="8">
    <location>
        <begin position="332"/>
        <end position="354"/>
    </location>
</feature>
<dbReference type="InterPro" id="IPR036058">
    <property type="entry name" value="Kazal_dom_sf"/>
</dbReference>
<feature type="transmembrane region" description="Helical" evidence="8">
    <location>
        <begin position="30"/>
        <end position="55"/>
    </location>
</feature>
<evidence type="ECO:0000256" key="5">
    <source>
        <dbReference type="ARBA" id="ARBA00022989"/>
    </source>
</evidence>
<dbReference type="SUPFAM" id="SSF100895">
    <property type="entry name" value="Kazal-type serine protease inhibitors"/>
    <property type="match status" value="1"/>
</dbReference>
<protein>
    <recommendedName>
        <fullName evidence="8">Solute carrier organic anion transporter family member</fullName>
    </recommendedName>
</protein>
<dbReference type="Gene3D" id="1.20.1250.20">
    <property type="entry name" value="MFS general substrate transporter like domains"/>
    <property type="match status" value="1"/>
</dbReference>
<comment type="subcellular location">
    <subcellularLocation>
        <location evidence="1 8">Cell membrane</location>
        <topology evidence="1 8">Multi-pass membrane protein</topology>
    </subcellularLocation>
</comment>
<keyword evidence="5 8" id="KW-1133">Transmembrane helix</keyword>
<keyword evidence="11" id="KW-1185">Reference proteome</keyword>
<feature type="transmembrane region" description="Helical" evidence="8">
    <location>
        <begin position="159"/>
        <end position="181"/>
    </location>
</feature>
<feature type="transmembrane region" description="Helical" evidence="8">
    <location>
        <begin position="613"/>
        <end position="634"/>
    </location>
</feature>
<keyword evidence="3" id="KW-1003">Cell membrane</keyword>
<evidence type="ECO:0000259" key="9">
    <source>
        <dbReference type="PROSITE" id="PS51465"/>
    </source>
</evidence>
<evidence type="ECO:0000256" key="6">
    <source>
        <dbReference type="ARBA" id="ARBA00023136"/>
    </source>
</evidence>
<evidence type="ECO:0000313" key="10">
    <source>
        <dbReference type="EMBL" id="CAH3032443.1"/>
    </source>
</evidence>
<keyword evidence="7" id="KW-1015">Disulfide bond</keyword>
<evidence type="ECO:0000256" key="4">
    <source>
        <dbReference type="ARBA" id="ARBA00022692"/>
    </source>
</evidence>
<comment type="similarity">
    <text evidence="2 8">Belongs to the organo anion transporter (TC 2.A.60) family.</text>
</comment>
<keyword evidence="8" id="KW-0813">Transport</keyword>
<dbReference type="InterPro" id="IPR002350">
    <property type="entry name" value="Kazal_dom"/>
</dbReference>
<evidence type="ECO:0000313" key="11">
    <source>
        <dbReference type="Proteomes" id="UP001159405"/>
    </source>
</evidence>
<name>A0ABN8MNC6_9CNID</name>
<dbReference type="Proteomes" id="UP001159405">
    <property type="component" value="Unassembled WGS sequence"/>
</dbReference>
<feature type="transmembrane region" description="Helical" evidence="8">
    <location>
        <begin position="261"/>
        <end position="285"/>
    </location>
</feature>
<feature type="domain" description="Kazal-like" evidence="9">
    <location>
        <begin position="447"/>
        <end position="498"/>
    </location>
</feature>
<gene>
    <name evidence="10" type="ORF">PLOB_00000511</name>
</gene>
<dbReference type="PANTHER" id="PTHR11388:SF100">
    <property type="entry name" value="SOLUTE CARRIER ORGANIC ANION TRANSPORTER FAMILY MEMBER 4A1"/>
    <property type="match status" value="1"/>
</dbReference>
<dbReference type="Pfam" id="PF07648">
    <property type="entry name" value="Kazal_2"/>
    <property type="match status" value="1"/>
</dbReference>
<evidence type="ECO:0000256" key="1">
    <source>
        <dbReference type="ARBA" id="ARBA00004651"/>
    </source>
</evidence>
<dbReference type="InterPro" id="IPR036259">
    <property type="entry name" value="MFS_trans_sf"/>
</dbReference>
<dbReference type="NCBIfam" id="TIGR00805">
    <property type="entry name" value="oat"/>
    <property type="match status" value="1"/>
</dbReference>
<keyword evidence="6 8" id="KW-0472">Membrane</keyword>
<reference evidence="10 11" key="1">
    <citation type="submission" date="2022-05" db="EMBL/GenBank/DDBJ databases">
        <authorList>
            <consortium name="Genoscope - CEA"/>
            <person name="William W."/>
        </authorList>
    </citation>
    <scope>NUCLEOTIDE SEQUENCE [LARGE SCALE GENOMIC DNA]</scope>
</reference>
<organism evidence="10 11">
    <name type="scientific">Porites lobata</name>
    <dbReference type="NCBI Taxonomy" id="104759"/>
    <lineage>
        <taxon>Eukaryota</taxon>
        <taxon>Metazoa</taxon>
        <taxon>Cnidaria</taxon>
        <taxon>Anthozoa</taxon>
        <taxon>Hexacorallia</taxon>
        <taxon>Scleractinia</taxon>
        <taxon>Fungiina</taxon>
        <taxon>Poritidae</taxon>
        <taxon>Porites</taxon>
    </lineage>
</organism>
<feature type="transmembrane region" description="Helical" evidence="8">
    <location>
        <begin position="97"/>
        <end position="118"/>
    </location>
</feature>
<keyword evidence="8" id="KW-0406">Ion transport</keyword>
<accession>A0ABN8MNC6</accession>
<sequence>MEKEPERELKYGWSTFKPRWLQIVNNAKCFLMASVFICIIQGMTVGGFSNISLPALEKRFQFNSKELGLIAASNDISSVLLICFVSFYGQFGNKVKWLGYGTIITGIGCFTFVLPHVVSDTYQPNLEDTGSRKIEECLVSNNTGLTSKSCFSGYGSNKFYLFIFCFAQIIMGAGTTPLYSLVPAYIDENVNPKTSPVYLGIFYAAAITGPGLGFVVGGAILGDVYIHVKQVESFTITLTAILDLYHVASLSPLYLSDPQWIGAWWLGYALSAGLMILFAILILGFPRELPGSKEKRDQAIKEGHLPKTDLKLRRKLKDILPATVQLITNPTYLFNTLALTASSLFGGGVGPFIAKFAETNFGVHPAVAGLTLGTVGMVGAAGGIVLGGFLVRRFSLKKSCRLSAKCCLIIQVLSVWTSTAFLIPGCDDINLAGVVKPYYKSSLMETRSPLAPCNMNCSCSLASMNPVCGQDKLTYFSPCHAGCKQTTKTKAFNCSCVDLRGNNTQTSSAKKGYCDRGSGCKNYKYFLMINVLLLSAVFLIAIPNKTVVLRCVPDNHRSYSLGFQFIFQRSLGFVPGPIIFGWMFDSGCLFWGESCNRRGRCQIYNMWSIATKITIFGFVVKGISILLYFLSFWFCKPSYDNESHHSSKEIGHENMADNSANGDALGSTESAL</sequence>
<feature type="transmembrane region" description="Helical" evidence="8">
    <location>
        <begin position="201"/>
        <end position="222"/>
    </location>
</feature>
<dbReference type="SUPFAM" id="SSF103473">
    <property type="entry name" value="MFS general substrate transporter"/>
    <property type="match status" value="1"/>
</dbReference>
<proteinExistence type="inferred from homology"/>
<evidence type="ECO:0000256" key="7">
    <source>
        <dbReference type="ARBA" id="ARBA00023157"/>
    </source>
</evidence>
<dbReference type="PANTHER" id="PTHR11388">
    <property type="entry name" value="ORGANIC ANION TRANSPORTER"/>
    <property type="match status" value="1"/>
</dbReference>
<feature type="transmembrane region" description="Helical" evidence="8">
    <location>
        <begin position="67"/>
        <end position="91"/>
    </location>
</feature>
<feature type="transmembrane region" description="Helical" evidence="8">
    <location>
        <begin position="571"/>
        <end position="592"/>
    </location>
</feature>
<dbReference type="EMBL" id="CALNXK010000001">
    <property type="protein sequence ID" value="CAH3032443.1"/>
    <property type="molecule type" value="Genomic_DNA"/>
</dbReference>
<keyword evidence="4 8" id="KW-0812">Transmembrane</keyword>
<dbReference type="PROSITE" id="PS51465">
    <property type="entry name" value="KAZAL_2"/>
    <property type="match status" value="1"/>
</dbReference>
<evidence type="ECO:0000256" key="2">
    <source>
        <dbReference type="ARBA" id="ARBA00009657"/>
    </source>
</evidence>
<feature type="transmembrane region" description="Helical" evidence="8">
    <location>
        <begin position="366"/>
        <end position="391"/>
    </location>
</feature>
<evidence type="ECO:0000256" key="3">
    <source>
        <dbReference type="ARBA" id="ARBA00022475"/>
    </source>
</evidence>
<comment type="caution">
    <text evidence="10">The sequence shown here is derived from an EMBL/GenBank/DDBJ whole genome shotgun (WGS) entry which is preliminary data.</text>
</comment>
<dbReference type="InterPro" id="IPR004156">
    <property type="entry name" value="OATP"/>
</dbReference>
<evidence type="ECO:0000256" key="8">
    <source>
        <dbReference type="RuleBase" id="RU362056"/>
    </source>
</evidence>
<feature type="transmembrane region" description="Helical" evidence="8">
    <location>
        <begin position="525"/>
        <end position="542"/>
    </location>
</feature>
<comment type="caution">
    <text evidence="8">Lacks conserved residue(s) required for the propagation of feature annotation.</text>
</comment>
<dbReference type="Pfam" id="PF03137">
    <property type="entry name" value="OATP"/>
    <property type="match status" value="1"/>
</dbReference>